<dbReference type="InterPro" id="IPR052164">
    <property type="entry name" value="Anthracycline_SecMetBiosynth"/>
</dbReference>
<dbReference type="EMBL" id="JAVRHX010000005">
    <property type="protein sequence ID" value="MDT0596243.1"/>
    <property type="molecule type" value="Genomic_DNA"/>
</dbReference>
<comment type="caution">
    <text evidence="2">The sequence shown here is derived from an EMBL/GenBank/DDBJ whole genome shotgun (WGS) entry which is preliminary data.</text>
</comment>
<dbReference type="CDD" id="cd07247">
    <property type="entry name" value="SgaA_N_like"/>
    <property type="match status" value="1"/>
</dbReference>
<dbReference type="InterPro" id="IPR029068">
    <property type="entry name" value="Glyas_Bleomycin-R_OHBP_Dase"/>
</dbReference>
<reference evidence="2 3" key="1">
    <citation type="submission" date="2023-09" db="EMBL/GenBank/DDBJ databases">
        <authorList>
            <person name="Rey-Velasco X."/>
        </authorList>
    </citation>
    <scope>NUCLEOTIDE SEQUENCE [LARGE SCALE GENOMIC DNA]</scope>
    <source>
        <strain evidence="2 3">P117</strain>
    </source>
</reference>
<proteinExistence type="predicted"/>
<feature type="domain" description="VOC" evidence="1">
    <location>
        <begin position="9"/>
        <end position="129"/>
    </location>
</feature>
<organism evidence="2 3">
    <name type="scientific">Glaciecola petra</name>
    <dbReference type="NCBI Taxonomy" id="3075602"/>
    <lineage>
        <taxon>Bacteria</taxon>
        <taxon>Pseudomonadati</taxon>
        <taxon>Pseudomonadota</taxon>
        <taxon>Gammaproteobacteria</taxon>
        <taxon>Alteromonadales</taxon>
        <taxon>Alteromonadaceae</taxon>
        <taxon>Glaciecola</taxon>
    </lineage>
</organism>
<dbReference type="Gene3D" id="3.10.180.10">
    <property type="entry name" value="2,3-Dihydroxybiphenyl 1,2-Dioxygenase, domain 1"/>
    <property type="match status" value="1"/>
</dbReference>
<dbReference type="PROSITE" id="PS51819">
    <property type="entry name" value="VOC"/>
    <property type="match status" value="1"/>
</dbReference>
<evidence type="ECO:0000313" key="2">
    <source>
        <dbReference type="EMBL" id="MDT0596243.1"/>
    </source>
</evidence>
<dbReference type="PANTHER" id="PTHR33993:SF2">
    <property type="entry name" value="VOC DOMAIN-CONTAINING PROTEIN"/>
    <property type="match status" value="1"/>
</dbReference>
<evidence type="ECO:0000313" key="3">
    <source>
        <dbReference type="Proteomes" id="UP001253545"/>
    </source>
</evidence>
<dbReference type="Proteomes" id="UP001253545">
    <property type="component" value="Unassembled WGS sequence"/>
</dbReference>
<dbReference type="RefSeq" id="WP_311369762.1">
    <property type="nucleotide sequence ID" value="NZ_JAVRHX010000005.1"/>
</dbReference>
<dbReference type="SUPFAM" id="SSF54593">
    <property type="entry name" value="Glyoxalase/Bleomycin resistance protein/Dihydroxybiphenyl dioxygenase"/>
    <property type="match status" value="1"/>
</dbReference>
<dbReference type="PANTHER" id="PTHR33993">
    <property type="entry name" value="GLYOXALASE-RELATED"/>
    <property type="match status" value="1"/>
</dbReference>
<protein>
    <submittedName>
        <fullName evidence="2">VOC family protein</fullName>
    </submittedName>
</protein>
<evidence type="ECO:0000259" key="1">
    <source>
        <dbReference type="PROSITE" id="PS51819"/>
    </source>
</evidence>
<name>A0ABU2ZW51_9ALTE</name>
<gene>
    <name evidence="2" type="ORF">RM552_15420</name>
</gene>
<dbReference type="InterPro" id="IPR037523">
    <property type="entry name" value="VOC_core"/>
</dbReference>
<accession>A0ABU2ZW51</accession>
<keyword evidence="3" id="KW-1185">Reference proteome</keyword>
<sequence>MSESIIPNPVGWFEVYVDNMPRAQAFYEKVFDQTLTSLLDPSDDSIQMYAFTADMTQYGASGALVHTKEVSAGNNSTIVYFSCVDCSIEESRVVDAGGKVERHKMSLGEHGFCSMVIDTEGNMIGLHSQK</sequence>